<reference evidence="4" key="1">
    <citation type="submission" date="2021-06" db="EMBL/GenBank/DDBJ databases">
        <authorList>
            <person name="Hodson N. C."/>
            <person name="Mongue J. A."/>
            <person name="Jaron S. K."/>
        </authorList>
    </citation>
    <scope>NUCLEOTIDE SEQUENCE</scope>
</reference>
<dbReference type="PANTHER" id="PTHR19375">
    <property type="entry name" value="HEAT SHOCK PROTEIN 70KDA"/>
    <property type="match status" value="1"/>
</dbReference>
<sequence length="71" mass="7890">MNEDLFQKAIGIVKKALREARVHKQEITEVLMVGGSSRIPRVRKLLQEFLGISSLNINQTVDIQEAVAMGA</sequence>
<dbReference type="InterPro" id="IPR013126">
    <property type="entry name" value="Hsp_70_fam"/>
</dbReference>
<dbReference type="EMBL" id="CAJVCH010047381">
    <property type="protein sequence ID" value="CAG7717637.1"/>
    <property type="molecule type" value="Genomic_DNA"/>
</dbReference>
<name>A0A8J2JF59_9HEXA</name>
<dbReference type="InterPro" id="IPR018181">
    <property type="entry name" value="Heat_shock_70_CS"/>
</dbReference>
<dbReference type="OrthoDB" id="2401965at2759"/>
<comment type="caution">
    <text evidence="4">The sequence shown here is derived from an EMBL/GenBank/DDBJ whole genome shotgun (WGS) entry which is preliminary data.</text>
</comment>
<evidence type="ECO:0000256" key="3">
    <source>
        <dbReference type="ARBA" id="ARBA00022840"/>
    </source>
</evidence>
<evidence type="ECO:0000256" key="2">
    <source>
        <dbReference type="ARBA" id="ARBA00022741"/>
    </source>
</evidence>
<evidence type="ECO:0000313" key="5">
    <source>
        <dbReference type="Proteomes" id="UP000708208"/>
    </source>
</evidence>
<dbReference type="Proteomes" id="UP000708208">
    <property type="component" value="Unassembled WGS sequence"/>
</dbReference>
<evidence type="ECO:0008006" key="6">
    <source>
        <dbReference type="Google" id="ProtNLM"/>
    </source>
</evidence>
<dbReference type="GO" id="GO:0140662">
    <property type="term" value="F:ATP-dependent protein folding chaperone"/>
    <property type="evidence" value="ECO:0007669"/>
    <property type="project" value="InterPro"/>
</dbReference>
<proteinExistence type="inferred from homology"/>
<protein>
    <recommendedName>
        <fullName evidence="6">Heat shock protein 70</fullName>
    </recommendedName>
</protein>
<keyword evidence="5" id="KW-1185">Reference proteome</keyword>
<evidence type="ECO:0000256" key="1">
    <source>
        <dbReference type="ARBA" id="ARBA00007381"/>
    </source>
</evidence>
<keyword evidence="2" id="KW-0547">Nucleotide-binding</keyword>
<gene>
    <name evidence="4" type="ORF">AFUS01_LOCUS7081</name>
</gene>
<dbReference type="GO" id="GO:0005524">
    <property type="term" value="F:ATP binding"/>
    <property type="evidence" value="ECO:0007669"/>
    <property type="project" value="UniProtKB-KW"/>
</dbReference>
<dbReference type="Pfam" id="PF00012">
    <property type="entry name" value="HSP70"/>
    <property type="match status" value="1"/>
</dbReference>
<comment type="similarity">
    <text evidence="1">Belongs to the heat shock protein 70 family.</text>
</comment>
<keyword evidence="3" id="KW-0067">ATP-binding</keyword>
<dbReference type="AlphaFoldDB" id="A0A8J2JF59"/>
<dbReference type="PROSITE" id="PS01036">
    <property type="entry name" value="HSP70_3"/>
    <property type="match status" value="1"/>
</dbReference>
<accession>A0A8J2JF59</accession>
<feature type="non-terminal residue" evidence="4">
    <location>
        <position position="71"/>
    </location>
</feature>
<organism evidence="4 5">
    <name type="scientific">Allacma fusca</name>
    <dbReference type="NCBI Taxonomy" id="39272"/>
    <lineage>
        <taxon>Eukaryota</taxon>
        <taxon>Metazoa</taxon>
        <taxon>Ecdysozoa</taxon>
        <taxon>Arthropoda</taxon>
        <taxon>Hexapoda</taxon>
        <taxon>Collembola</taxon>
        <taxon>Symphypleona</taxon>
        <taxon>Sminthuridae</taxon>
        <taxon>Allacma</taxon>
    </lineage>
</organism>
<evidence type="ECO:0000313" key="4">
    <source>
        <dbReference type="EMBL" id="CAG7717637.1"/>
    </source>
</evidence>